<gene>
    <name evidence="1" type="ORF">DPEC_G00181180</name>
</gene>
<proteinExistence type="predicted"/>
<reference evidence="1" key="1">
    <citation type="submission" date="2021-05" db="EMBL/GenBank/DDBJ databases">
        <authorList>
            <person name="Pan Q."/>
            <person name="Jouanno E."/>
            <person name="Zahm M."/>
            <person name="Klopp C."/>
            <person name="Cabau C."/>
            <person name="Louis A."/>
            <person name="Berthelot C."/>
            <person name="Parey E."/>
            <person name="Roest Crollius H."/>
            <person name="Montfort J."/>
            <person name="Robinson-Rechavi M."/>
            <person name="Bouchez O."/>
            <person name="Lampietro C."/>
            <person name="Lopez Roques C."/>
            <person name="Donnadieu C."/>
            <person name="Postlethwait J."/>
            <person name="Bobe J."/>
            <person name="Dillon D."/>
            <person name="Chandos A."/>
            <person name="von Hippel F."/>
            <person name="Guiguen Y."/>
        </authorList>
    </citation>
    <scope>NUCLEOTIDE SEQUENCE</scope>
    <source>
        <strain evidence="1">YG-Jan2019</strain>
    </source>
</reference>
<keyword evidence="2" id="KW-1185">Reference proteome</keyword>
<name>A0ACC2GA77_DALPE</name>
<accession>A0ACC2GA77</accession>
<organism evidence="1 2">
    <name type="scientific">Dallia pectoralis</name>
    <name type="common">Alaska blackfish</name>
    <dbReference type="NCBI Taxonomy" id="75939"/>
    <lineage>
        <taxon>Eukaryota</taxon>
        <taxon>Metazoa</taxon>
        <taxon>Chordata</taxon>
        <taxon>Craniata</taxon>
        <taxon>Vertebrata</taxon>
        <taxon>Euteleostomi</taxon>
        <taxon>Actinopterygii</taxon>
        <taxon>Neopterygii</taxon>
        <taxon>Teleostei</taxon>
        <taxon>Protacanthopterygii</taxon>
        <taxon>Esociformes</taxon>
        <taxon>Umbridae</taxon>
        <taxon>Dallia</taxon>
    </lineage>
</organism>
<evidence type="ECO:0000313" key="1">
    <source>
        <dbReference type="EMBL" id="KAJ8000541.1"/>
    </source>
</evidence>
<evidence type="ECO:0000313" key="2">
    <source>
        <dbReference type="Proteomes" id="UP001157502"/>
    </source>
</evidence>
<protein>
    <submittedName>
        <fullName evidence="1">Uncharacterized protein</fullName>
    </submittedName>
</protein>
<dbReference type="Proteomes" id="UP001157502">
    <property type="component" value="Chromosome 15"/>
</dbReference>
<dbReference type="EMBL" id="CM055742">
    <property type="protein sequence ID" value="KAJ8000541.1"/>
    <property type="molecule type" value="Genomic_DNA"/>
</dbReference>
<sequence length="560" mass="60177">MDVCFLIGLVFASLIHRCKAQDLSTSTAPPVVATAQGPELLPGMAVHEDVAPDVEAPGLEEVEKAVQEVVGAEEPVVEEVLKELLVRAVEAALGEAKGNVRAEGEKAKAGGEEQLGGEEEQKVVVEEEGGLEQHEEVSDMVEGVKDEDKRDRTEAWAVEEQNGGEGVEGEKTTEHEEEVEGAEEVADQIVEAPVAPVTVGAVVEETVSEEEEVGGVEEEGKVTGKEGPAMTEKEGVRKETIEAKGEDEVGWEVEEDDYEEINTTQSVVGEPAVEEDRKEEDWKEKVIVGEKMEEGVGDSFERGVEEATAEELGNEKEVGGVKAGDQEDERGEKVETAGQLGDGEERRGEKGEVFVEETPDTRLTEGQGESPQLASPINPHRPGQETVSNTMGGTEVLEDLESNDVNEIGTTKENLPNLDLGKATPILDNYLEDTAEKAEHGDSNELVEVSKEPEGLETWKIGVISAAVFLFLETIVIIVYVLKCRNHTSSGPSPARVCEQGGVTECRQHSIPATDGVCQLISSVDPSELDQEVPGDIQLNPSRDEPTNGDPSHGVRTSVL</sequence>
<comment type="caution">
    <text evidence="1">The sequence shown here is derived from an EMBL/GenBank/DDBJ whole genome shotgun (WGS) entry which is preliminary data.</text>
</comment>